<feature type="domain" description="NADH:quinone oxidoreductase/Mrp antiporter transmembrane" evidence="11">
    <location>
        <begin position="105"/>
        <end position="380"/>
    </location>
</feature>
<keyword evidence="5 10" id="KW-0812">Transmembrane</keyword>
<dbReference type="InterPro" id="IPR001516">
    <property type="entry name" value="Proton_antipo_N"/>
</dbReference>
<evidence type="ECO:0000256" key="3">
    <source>
        <dbReference type="ARBA" id="ARBA00012944"/>
    </source>
</evidence>
<dbReference type="PANTHER" id="PTHR42829">
    <property type="entry name" value="NADH-UBIQUINONE OXIDOREDUCTASE CHAIN 5"/>
    <property type="match status" value="1"/>
</dbReference>
<dbReference type="PANTHER" id="PTHR42829:SF2">
    <property type="entry name" value="NADH-UBIQUINONE OXIDOREDUCTASE CHAIN 5"/>
    <property type="match status" value="1"/>
</dbReference>
<dbReference type="Pfam" id="PF00361">
    <property type="entry name" value="Proton_antipo_M"/>
    <property type="match status" value="1"/>
</dbReference>
<keyword evidence="6" id="KW-0249">Electron transport</keyword>
<feature type="transmembrane region" description="Helical" evidence="10">
    <location>
        <begin position="175"/>
        <end position="197"/>
    </location>
</feature>
<organism evidence="13">
    <name type="scientific">Habropoda radoszkowskii</name>
    <dbReference type="NCBI Taxonomy" id="597470"/>
    <lineage>
        <taxon>Eukaryota</taxon>
        <taxon>Metazoa</taxon>
        <taxon>Ecdysozoa</taxon>
        <taxon>Arthropoda</taxon>
        <taxon>Hexapoda</taxon>
        <taxon>Insecta</taxon>
        <taxon>Pterygota</taxon>
        <taxon>Neoptera</taxon>
        <taxon>Endopterygota</taxon>
        <taxon>Hymenoptera</taxon>
        <taxon>Apocrita</taxon>
        <taxon>Aculeata</taxon>
        <taxon>Apoidea</taxon>
        <taxon>Anthophila</taxon>
        <taxon>Apidae</taxon>
        <taxon>Habropoda</taxon>
    </lineage>
</organism>
<reference evidence="13" key="1">
    <citation type="journal article" date="2020" name="Mitochondrial DNA Part B Resour">
        <title>The complete mitogenome of Habropoda rodoszkowskii (Hymenoptera: Apidae) and phylogenetic analysis.</title>
        <authorList>
            <person name="Lu H."/>
            <person name="Huang D."/>
        </authorList>
    </citation>
    <scope>NUCLEOTIDE SEQUENCE</scope>
</reference>
<dbReference type="InterPro" id="IPR001750">
    <property type="entry name" value="ND/Mrp_TM"/>
</dbReference>
<evidence type="ECO:0000313" key="13">
    <source>
        <dbReference type="EMBL" id="QOE17512.1"/>
    </source>
</evidence>
<feature type="transmembrane region" description="Helical" evidence="10">
    <location>
        <begin position="444"/>
        <end position="463"/>
    </location>
</feature>
<keyword evidence="10" id="KW-0830">Ubiquinone</keyword>
<keyword evidence="7 10" id="KW-1133">Transmembrane helix</keyword>
<feature type="domain" description="NADH-Ubiquinone oxidoreductase (complex I) chain 5 N-terminal" evidence="12">
    <location>
        <begin position="39"/>
        <end position="80"/>
    </location>
</feature>
<name>A0A7L8EYU5_9HYME</name>
<proteinExistence type="inferred from homology"/>
<evidence type="ECO:0000259" key="11">
    <source>
        <dbReference type="Pfam" id="PF00361"/>
    </source>
</evidence>
<feature type="transmembrane region" description="Helical" evidence="10">
    <location>
        <begin position="57"/>
        <end position="76"/>
    </location>
</feature>
<dbReference type="GO" id="GO:0016020">
    <property type="term" value="C:membrane"/>
    <property type="evidence" value="ECO:0007669"/>
    <property type="project" value="UniProtKB-SubCell"/>
</dbReference>
<keyword evidence="10" id="KW-0813">Transport</keyword>
<dbReference type="EC" id="7.1.1.2" evidence="3 10"/>
<feature type="transmembrane region" description="Helical" evidence="10">
    <location>
        <begin position="333"/>
        <end position="353"/>
    </location>
</feature>
<dbReference type="GO" id="GO:0015990">
    <property type="term" value="P:electron transport coupled proton transport"/>
    <property type="evidence" value="ECO:0007669"/>
    <property type="project" value="TreeGrafter"/>
</dbReference>
<evidence type="ECO:0000256" key="7">
    <source>
        <dbReference type="ARBA" id="ARBA00022989"/>
    </source>
</evidence>
<feature type="transmembrane region" description="Helical" evidence="10">
    <location>
        <begin position="111"/>
        <end position="129"/>
    </location>
</feature>
<comment type="catalytic activity">
    <reaction evidence="9 10">
        <text>a ubiquinone + NADH + 5 H(+)(in) = a ubiquinol + NAD(+) + 4 H(+)(out)</text>
        <dbReference type="Rhea" id="RHEA:29091"/>
        <dbReference type="Rhea" id="RHEA-COMP:9565"/>
        <dbReference type="Rhea" id="RHEA-COMP:9566"/>
        <dbReference type="ChEBI" id="CHEBI:15378"/>
        <dbReference type="ChEBI" id="CHEBI:16389"/>
        <dbReference type="ChEBI" id="CHEBI:17976"/>
        <dbReference type="ChEBI" id="CHEBI:57540"/>
        <dbReference type="ChEBI" id="CHEBI:57945"/>
        <dbReference type="EC" id="7.1.1.2"/>
    </reaction>
</comment>
<feature type="transmembrane region" description="Helical" evidence="10">
    <location>
        <begin position="414"/>
        <end position="432"/>
    </location>
</feature>
<feature type="transmembrane region" description="Helical" evidence="10">
    <location>
        <begin position="535"/>
        <end position="554"/>
    </location>
</feature>
<feature type="transmembrane region" description="Helical" evidence="10">
    <location>
        <begin position="88"/>
        <end position="105"/>
    </location>
</feature>
<geneLocation type="mitochondrion" evidence="13"/>
<sequence length="555" mass="65215">MILMMTMSLIMMFMSMMFLTAGIILNNMNKIIIIEWLIIEMNSMKMNMFILLDNKTMFFVMMILIISSSVIFYSIEYMNMNIYSMNKYTYLIMMFLMSMIIMIMSPNMLTILLGWDGLGLISYCLIIFYNNMKSYSAGMLTVILNRIGDASLIILICMMIKFGSWNLMLYKMNKIMMIMLVIMAFTKSAQLPFSSWLPAAMMAPTPVSSLVHSSTLVTAGVYLLIRYKPIMLDSFNETLLLISSLTMLISGIMANFECDLKKIIALSTLSQLGFMMSILFMNMEKLAFMHLMIHAMFKSMMFLCSGSFIHYMNSSQDIRDYSGMMKIYPYKSMIMMISMMSLCGFPFLCGFYSKDLIMEYFFCSKMNMTSLINLMIGTMFTVSYSTKVLLILYSNKSPTYNNMNYMNSKLMNTSMMIMMTMSLFFSKYYMNMMYMDYNFNLPKMYKFMVLKLCIVGMIMGMQMNKYMNNKYMNNLSLMTSNMMMMNNLYKHVYIKPFSKIMKYDDMVEKKMFEEMMNKLYSTISLYMKIMKFKMFNMKTILLMYLIYMTVMSIII</sequence>
<keyword evidence="8 10" id="KW-0472">Membrane</keyword>
<comment type="function">
    <text evidence="10">Core subunit of the mitochondrial membrane respiratory chain NADH dehydrogenase (Complex I) which catalyzes electron transfer from NADH through the respiratory chain, using ubiquinone as an electron acceptor. Essential for the catalytic activity and assembly of complex I.</text>
</comment>
<dbReference type="GO" id="GO:0003954">
    <property type="term" value="F:NADH dehydrogenase activity"/>
    <property type="evidence" value="ECO:0007669"/>
    <property type="project" value="TreeGrafter"/>
</dbReference>
<dbReference type="GO" id="GO:0042773">
    <property type="term" value="P:ATP synthesis coupled electron transport"/>
    <property type="evidence" value="ECO:0007669"/>
    <property type="project" value="InterPro"/>
</dbReference>
<evidence type="ECO:0000256" key="9">
    <source>
        <dbReference type="ARBA" id="ARBA00049551"/>
    </source>
</evidence>
<keyword evidence="10" id="KW-0520">NAD</keyword>
<feature type="transmembrane region" description="Helical" evidence="10">
    <location>
        <begin position="239"/>
        <end position="256"/>
    </location>
</feature>
<dbReference type="AlphaFoldDB" id="A0A7L8EYU5"/>
<comment type="similarity">
    <text evidence="10">Belongs to the complex I subunit 5 family.</text>
</comment>
<evidence type="ECO:0000256" key="6">
    <source>
        <dbReference type="ARBA" id="ARBA00022982"/>
    </source>
</evidence>
<feature type="transmembrane region" description="Helical" evidence="10">
    <location>
        <begin position="373"/>
        <end position="393"/>
    </location>
</feature>
<dbReference type="InterPro" id="IPR003945">
    <property type="entry name" value="NU5C-like"/>
</dbReference>
<gene>
    <name evidence="13" type="primary">nad5</name>
</gene>
<evidence type="ECO:0000256" key="8">
    <source>
        <dbReference type="ARBA" id="ARBA00023136"/>
    </source>
</evidence>
<feature type="transmembrane region" description="Helical" evidence="10">
    <location>
        <begin position="287"/>
        <end position="312"/>
    </location>
</feature>
<feature type="transmembrane region" description="Helical" evidence="10">
    <location>
        <begin position="209"/>
        <end position="227"/>
    </location>
</feature>
<keyword evidence="10 13" id="KW-0496">Mitochondrion</keyword>
<protein>
    <recommendedName>
        <fullName evidence="4 10">NADH-ubiquinone oxidoreductase chain 5</fullName>
        <ecNumber evidence="3 10">7.1.1.2</ecNumber>
    </recommendedName>
</protein>
<comment type="subcellular location">
    <subcellularLocation>
        <location evidence="2">Membrane</location>
        <topology evidence="2">Multi-pass membrane protein</topology>
    </subcellularLocation>
</comment>
<comment type="function">
    <text evidence="1">Core subunit of the mitochondrial membrane respiratory chain NADH dehydrogenase (Complex I) that is believed to belong to the minimal assembly required for catalysis. Complex I functions in the transfer of electrons from NADH to the respiratory chain. The immediate electron acceptor for the enzyme is believed to be ubiquinone.</text>
</comment>
<evidence type="ECO:0000259" key="12">
    <source>
        <dbReference type="Pfam" id="PF00662"/>
    </source>
</evidence>
<feature type="transmembrane region" description="Helical" evidence="10">
    <location>
        <begin position="263"/>
        <end position="281"/>
    </location>
</feature>
<dbReference type="PRINTS" id="PR01434">
    <property type="entry name" value="NADHDHGNASE5"/>
</dbReference>
<dbReference type="EMBL" id="MT436266">
    <property type="protein sequence ID" value="QOE17512.1"/>
    <property type="molecule type" value="Genomic_DNA"/>
</dbReference>
<dbReference type="GO" id="GO:0008137">
    <property type="term" value="F:NADH dehydrogenase (ubiquinone) activity"/>
    <property type="evidence" value="ECO:0007669"/>
    <property type="project" value="UniProtKB-EC"/>
</dbReference>
<evidence type="ECO:0000256" key="5">
    <source>
        <dbReference type="ARBA" id="ARBA00022692"/>
    </source>
</evidence>
<evidence type="ECO:0000256" key="4">
    <source>
        <dbReference type="ARBA" id="ARBA00021096"/>
    </source>
</evidence>
<evidence type="ECO:0000256" key="10">
    <source>
        <dbReference type="RuleBase" id="RU003404"/>
    </source>
</evidence>
<dbReference type="Pfam" id="PF00662">
    <property type="entry name" value="Proton_antipo_N"/>
    <property type="match status" value="1"/>
</dbReference>
<feature type="transmembrane region" description="Helical" evidence="10">
    <location>
        <begin position="150"/>
        <end position="169"/>
    </location>
</feature>
<evidence type="ECO:0000256" key="1">
    <source>
        <dbReference type="ARBA" id="ARBA00003257"/>
    </source>
</evidence>
<accession>A0A7L8EYU5</accession>
<evidence type="ECO:0000256" key="2">
    <source>
        <dbReference type="ARBA" id="ARBA00004141"/>
    </source>
</evidence>